<proteinExistence type="predicted"/>
<evidence type="ECO:0000259" key="1">
    <source>
        <dbReference type="SMART" id="SM01126"/>
    </source>
</evidence>
<dbReference type="InterPro" id="IPR024445">
    <property type="entry name" value="Tnp_ISXO2-like"/>
</dbReference>
<dbReference type="GeneID" id="9049193"/>
<gene>
    <name evidence="2" type="ORF">Pmar_PMAR005298</name>
</gene>
<dbReference type="InParanoid" id="C5KB61"/>
<dbReference type="Pfam" id="PF12762">
    <property type="entry name" value="DDE_Tnp_IS1595"/>
    <property type="match status" value="1"/>
</dbReference>
<dbReference type="Proteomes" id="UP000007800">
    <property type="component" value="Unassembled WGS sequence"/>
</dbReference>
<dbReference type="InterPro" id="IPR053164">
    <property type="entry name" value="IS1016-like_transposase"/>
</dbReference>
<dbReference type="AlphaFoldDB" id="C5KB61"/>
<dbReference type="RefSeq" id="XP_002786591.1">
    <property type="nucleotide sequence ID" value="XM_002786545.1"/>
</dbReference>
<evidence type="ECO:0000313" key="2">
    <source>
        <dbReference type="EMBL" id="EER18387.1"/>
    </source>
</evidence>
<accession>C5KB61</accession>
<sequence>MLSIFIAIILGDPVPKIIRDCDASKKTVSAFCGLVGEVCNLFNVSQREHCSYEYIQADETAIGRRKYHRGRRQRQSGPLWVQTVAGIDPCSGKVLYVSSSYVPDRSANSLEPLIMDMAADRTLLVTDQLRSYQTIVSRNTHFFSEHQTINHSKQFRNDAGFTTNAIESVNNVLKTEIRKRFFHYCPPDAQTGVERLAIATFVTNCRLSKEDLVLRFFAAMRMAHQMLEADA</sequence>
<dbReference type="OrthoDB" id="10052789at2759"/>
<organism evidence="3">
    <name type="scientific">Perkinsus marinus (strain ATCC 50983 / TXsc)</name>
    <dbReference type="NCBI Taxonomy" id="423536"/>
    <lineage>
        <taxon>Eukaryota</taxon>
        <taxon>Sar</taxon>
        <taxon>Alveolata</taxon>
        <taxon>Perkinsozoa</taxon>
        <taxon>Perkinsea</taxon>
        <taxon>Perkinsida</taxon>
        <taxon>Perkinsidae</taxon>
        <taxon>Perkinsus</taxon>
    </lineage>
</organism>
<keyword evidence="3" id="KW-1185">Reference proteome</keyword>
<dbReference type="EMBL" id="GG671811">
    <property type="protein sequence ID" value="EER18387.1"/>
    <property type="molecule type" value="Genomic_DNA"/>
</dbReference>
<reference evidence="2 3" key="1">
    <citation type="submission" date="2008-07" db="EMBL/GenBank/DDBJ databases">
        <authorList>
            <person name="El-Sayed N."/>
            <person name="Caler E."/>
            <person name="Inman J."/>
            <person name="Amedeo P."/>
            <person name="Hass B."/>
            <person name="Wortman J."/>
        </authorList>
    </citation>
    <scope>NUCLEOTIDE SEQUENCE [LARGE SCALE GENOMIC DNA]</scope>
    <source>
        <strain evidence="3">ATCC 50983 / TXsc</strain>
    </source>
</reference>
<evidence type="ECO:0000313" key="3">
    <source>
        <dbReference type="Proteomes" id="UP000007800"/>
    </source>
</evidence>
<dbReference type="PANTHER" id="PTHR47163:SF2">
    <property type="entry name" value="SI:DKEY-17M8.2"/>
    <property type="match status" value="1"/>
</dbReference>
<dbReference type="SMART" id="SM01126">
    <property type="entry name" value="DDE_Tnp_IS1595"/>
    <property type="match status" value="1"/>
</dbReference>
<dbReference type="PANTHER" id="PTHR47163">
    <property type="entry name" value="DDE_TNP_IS1595 DOMAIN-CONTAINING PROTEIN"/>
    <property type="match status" value="1"/>
</dbReference>
<feature type="domain" description="ISXO2-like transposase" evidence="1">
    <location>
        <begin position="53"/>
        <end position="182"/>
    </location>
</feature>
<protein>
    <recommendedName>
        <fullName evidence="1">ISXO2-like transposase domain-containing protein</fullName>
    </recommendedName>
</protein>
<name>C5KB61_PERM5</name>